<dbReference type="InterPro" id="IPR022118">
    <property type="entry name" value="Peptidase_C70_AvrRpt2"/>
</dbReference>
<protein>
    <recommendedName>
        <fullName evidence="3">Peptidase C39-like domain-containing protein</fullName>
    </recommendedName>
</protein>
<evidence type="ECO:0000313" key="2">
    <source>
        <dbReference type="Proteomes" id="UP000175993"/>
    </source>
</evidence>
<dbReference type="EMBL" id="MBEV02000001">
    <property type="protein sequence ID" value="MUP03658.1"/>
    <property type="molecule type" value="Genomic_DNA"/>
</dbReference>
<sequence>MRRQTIQRRTLMPVLENYPVYQQAEATSCWACAGRSISNYLVAPGAPFASDQAFATAWFQVTHDPVNAEISTMQSASAALIDLGVPNNTDGAPLPTIEEIVEQIERQRPMLTIIGDDNPDGEPNIEYQDGHWMVIVGADQAASTITVFDPATGTLATVAYNASRYLGYQTGNFWQNTSYIGEE</sequence>
<dbReference type="AlphaFoldDB" id="A0ABD6G4V3"/>
<organism evidence="1 2">
    <name type="scientific">Agrobacterium vitis</name>
    <name type="common">Rhizobium vitis</name>
    <dbReference type="NCBI Taxonomy" id="373"/>
    <lineage>
        <taxon>Bacteria</taxon>
        <taxon>Pseudomonadati</taxon>
        <taxon>Pseudomonadota</taxon>
        <taxon>Alphaproteobacteria</taxon>
        <taxon>Hyphomicrobiales</taxon>
        <taxon>Rhizobiaceae</taxon>
        <taxon>Rhizobium/Agrobacterium group</taxon>
        <taxon>Agrobacterium</taxon>
    </lineage>
</organism>
<accession>A0ABD6G4V3</accession>
<reference evidence="1 2" key="1">
    <citation type="submission" date="2019-11" db="EMBL/GenBank/DDBJ databases">
        <title>Whole-genome sequencing of Allorhizobium vitis.</title>
        <authorList>
            <person name="Gan H.M."/>
            <person name="Savka M.A."/>
        </authorList>
    </citation>
    <scope>NUCLEOTIDE SEQUENCE [LARGE SCALE GENOMIC DNA]</scope>
    <source>
        <strain evidence="1 2">AB4</strain>
    </source>
</reference>
<proteinExistence type="predicted"/>
<dbReference type="Proteomes" id="UP000175993">
    <property type="component" value="Unassembled WGS sequence"/>
</dbReference>
<comment type="caution">
    <text evidence="1">The sequence shown here is derived from an EMBL/GenBank/DDBJ whole genome shotgun (WGS) entry which is preliminary data.</text>
</comment>
<name>A0ABD6G4V3_AGRVI</name>
<gene>
    <name evidence="1" type="ORF">BBI04_002305</name>
</gene>
<evidence type="ECO:0008006" key="3">
    <source>
        <dbReference type="Google" id="ProtNLM"/>
    </source>
</evidence>
<dbReference type="Pfam" id="PF12385">
    <property type="entry name" value="Peptidase_C70"/>
    <property type="match status" value="1"/>
</dbReference>
<evidence type="ECO:0000313" key="1">
    <source>
        <dbReference type="EMBL" id="MUP03658.1"/>
    </source>
</evidence>